<keyword evidence="1" id="KW-0732">Signal</keyword>
<dbReference type="EMBL" id="CP016094">
    <property type="protein sequence ID" value="AOS44314.1"/>
    <property type="molecule type" value="Genomic_DNA"/>
</dbReference>
<sequence>MKIHRGMLLLSLVLAGQSLAAREYYVSSTHGDDRNTGTKSTTPWRSLAKINQLKLQGGDRIWLMSGDKFLDAGLVFLPDDQGTAANPIIIDIFGGTDRAIIMPPRGQHGISIQNTAGITIRNLHLLGRGPEVSDATERDGVSLWCDLKDGRKLSGLRFEGLLVTWFYLGISIGADDPSYSGFADVVISDCTVKSCLADGIVSFGRMPGSAENQSHRNLQILRTTVSQCYGDPTLKGPHSGSGIIMAGTKGGLIEHCVAHDNGGGTNDRDGGGPVGIWCWGADSVTIQHCLVYNQKSTPGVQDGGGFDIDGGSTNCVIQSCFSYNNEGYGYLVCEFEGAAPIVNATVRYNISWNDGRARGQSGLGIWNGNPTAASCRDVVFHNNLVVCDETAGSAVKMGFESKPLEAAFYNNVFVRTGGTKLIDIDRHTDKVIFKGNLYWTKQGLAQWRWGTESFSSLTEWRGAQGNPETHNGQAVGHQADPKLDALEQGHAATRTTELSAMTAFLPQPGSPLLNAALKLDRSLLGHSSASAHDFRDLVLPPEPNDIGPYEQ</sequence>
<evidence type="ECO:0000313" key="3">
    <source>
        <dbReference type="EMBL" id="AOS44314.1"/>
    </source>
</evidence>
<keyword evidence="4" id="KW-1185">Reference proteome</keyword>
<evidence type="ECO:0000256" key="1">
    <source>
        <dbReference type="SAM" id="SignalP"/>
    </source>
</evidence>
<dbReference type="PATRIC" id="fig|1838286.3.peg.1385"/>
<feature type="domain" description="Right handed beta helix" evidence="2">
    <location>
        <begin position="184"/>
        <end position="370"/>
    </location>
</feature>
<reference evidence="3 4" key="1">
    <citation type="submission" date="2016-06" db="EMBL/GenBank/DDBJ databases">
        <title>Three novel species with peptidoglycan cell walls form the new genus Lacunisphaera gen. nov. in the family Opitutaceae of the verrucomicrobial subdivision 4.</title>
        <authorList>
            <person name="Rast P."/>
            <person name="Gloeckner I."/>
            <person name="Jogler M."/>
            <person name="Boedeker C."/>
            <person name="Jeske O."/>
            <person name="Wiegand S."/>
            <person name="Reinhardt R."/>
            <person name="Schumann P."/>
            <person name="Rohde M."/>
            <person name="Spring S."/>
            <person name="Gloeckner F.O."/>
            <person name="Jogler C."/>
        </authorList>
    </citation>
    <scope>NUCLEOTIDE SEQUENCE [LARGE SCALE GENOMIC DNA]</scope>
    <source>
        <strain evidence="3 4">IG16b</strain>
    </source>
</reference>
<protein>
    <recommendedName>
        <fullName evidence="2">Right handed beta helix domain-containing protein</fullName>
    </recommendedName>
</protein>
<dbReference type="AlphaFoldDB" id="A0A1D8ATU0"/>
<dbReference type="InterPro" id="IPR011050">
    <property type="entry name" value="Pectin_lyase_fold/virulence"/>
</dbReference>
<evidence type="ECO:0000313" key="4">
    <source>
        <dbReference type="Proteomes" id="UP000095228"/>
    </source>
</evidence>
<dbReference type="Proteomes" id="UP000095228">
    <property type="component" value="Chromosome"/>
</dbReference>
<evidence type="ECO:0000259" key="2">
    <source>
        <dbReference type="Pfam" id="PF13229"/>
    </source>
</evidence>
<feature type="signal peptide" evidence="1">
    <location>
        <begin position="1"/>
        <end position="20"/>
    </location>
</feature>
<dbReference type="Gene3D" id="2.160.20.10">
    <property type="entry name" value="Single-stranded right-handed beta-helix, Pectin lyase-like"/>
    <property type="match status" value="1"/>
</dbReference>
<proteinExistence type="predicted"/>
<dbReference type="SMART" id="SM00710">
    <property type="entry name" value="PbH1"/>
    <property type="match status" value="7"/>
</dbReference>
<dbReference type="RefSeq" id="WP_083270162.1">
    <property type="nucleotide sequence ID" value="NZ_CP016094.1"/>
</dbReference>
<dbReference type="STRING" id="1838286.Verru16b_01375"/>
<dbReference type="KEGG" id="obg:Verru16b_01375"/>
<feature type="chain" id="PRO_5009105164" description="Right handed beta helix domain-containing protein" evidence="1">
    <location>
        <begin position="21"/>
        <end position="551"/>
    </location>
</feature>
<gene>
    <name evidence="3" type="ORF">Verru16b_01375</name>
</gene>
<dbReference type="InterPro" id="IPR039448">
    <property type="entry name" value="Beta_helix"/>
</dbReference>
<dbReference type="InterPro" id="IPR006626">
    <property type="entry name" value="PbH1"/>
</dbReference>
<dbReference type="SUPFAM" id="SSF51126">
    <property type="entry name" value="Pectin lyase-like"/>
    <property type="match status" value="1"/>
</dbReference>
<dbReference type="InterPro" id="IPR012334">
    <property type="entry name" value="Pectin_lyas_fold"/>
</dbReference>
<dbReference type="Pfam" id="PF13229">
    <property type="entry name" value="Beta_helix"/>
    <property type="match status" value="1"/>
</dbReference>
<accession>A0A1D8ATU0</accession>
<name>A0A1D8ATU0_9BACT</name>
<organism evidence="3 4">
    <name type="scientific">Lacunisphaera limnophila</name>
    <dbReference type="NCBI Taxonomy" id="1838286"/>
    <lineage>
        <taxon>Bacteria</taxon>
        <taxon>Pseudomonadati</taxon>
        <taxon>Verrucomicrobiota</taxon>
        <taxon>Opitutia</taxon>
        <taxon>Opitutales</taxon>
        <taxon>Opitutaceae</taxon>
        <taxon>Lacunisphaera</taxon>
    </lineage>
</organism>